<dbReference type="NCBIfam" id="TIGR02595">
    <property type="entry name" value="PEP_CTERM"/>
    <property type="match status" value="1"/>
</dbReference>
<dbReference type="InterPro" id="IPR013424">
    <property type="entry name" value="Ice-binding_C"/>
</dbReference>
<keyword evidence="1" id="KW-0472">Membrane</keyword>
<sequence length="250" mass="26721">MRTHSRRLLGLALGLTSLSALATPIDLSGWQAEGPGKWQLGAPGSVTQTRNEAPTVFFSSDPAQGFSLSGQLQVDYAKDNDVIGFVLGYQAGDLGASDVDYLLIDWRRSDQSRYGGRAEGGLAISHVTDRLDENSGAWWHDPAQGVEELARGLTLGDTGWDPYTSYDFDLHFTATGVELFIDGIKELDLAGNFADGGIGFYNYSQRNAIYSGLQFTALAADDSGGSIPAPTSLALLLAGVLGLGLSRRRR</sequence>
<dbReference type="RefSeq" id="WP_062276623.1">
    <property type="nucleotide sequence ID" value="NZ_LSYU01000077.1"/>
</dbReference>
<accession>A0ABR5VEP3</accession>
<evidence type="ECO:0000313" key="5">
    <source>
        <dbReference type="Proteomes" id="UP000075766"/>
    </source>
</evidence>
<keyword evidence="2" id="KW-0732">Signal</keyword>
<keyword evidence="5" id="KW-1185">Reference proteome</keyword>
<dbReference type="Pfam" id="PF05735">
    <property type="entry name" value="TSP_C"/>
    <property type="match status" value="1"/>
</dbReference>
<keyword evidence="1" id="KW-0812">Transmembrane</keyword>
<comment type="caution">
    <text evidence="4">The sequence shown here is derived from an EMBL/GenBank/DDBJ whole genome shotgun (WGS) entry which is preliminary data.</text>
</comment>
<evidence type="ECO:0000259" key="3">
    <source>
        <dbReference type="PROSITE" id="PS51236"/>
    </source>
</evidence>
<reference evidence="4 5" key="1">
    <citation type="submission" date="2016-02" db="EMBL/GenBank/DDBJ databases">
        <title>Genome sequence of Marichromatium gracile YL-28, a purple sulfur bacterium.</title>
        <authorList>
            <person name="Zhao C."/>
            <person name="Hong X."/>
            <person name="Chen S."/>
            <person name="Yang S."/>
        </authorList>
    </citation>
    <scope>NUCLEOTIDE SEQUENCE [LARGE SCALE GENOMIC DNA]</scope>
    <source>
        <strain evidence="4 5">YL28</strain>
    </source>
</reference>
<keyword evidence="1" id="KW-1133">Transmembrane helix</keyword>
<dbReference type="EMBL" id="LSYU01000077">
    <property type="protein sequence ID" value="KXX63785.1"/>
    <property type="molecule type" value="Genomic_DNA"/>
</dbReference>
<gene>
    <name evidence="4" type="ORF">AY586_03670</name>
</gene>
<feature type="chain" id="PRO_5046185994" description="TSP C-terminal domain-containing protein" evidence="2">
    <location>
        <begin position="23"/>
        <end position="250"/>
    </location>
</feature>
<dbReference type="Gene3D" id="2.60.120.200">
    <property type="match status" value="1"/>
</dbReference>
<evidence type="ECO:0000256" key="1">
    <source>
        <dbReference type="SAM" id="Phobius"/>
    </source>
</evidence>
<dbReference type="Proteomes" id="UP000075766">
    <property type="component" value="Unassembled WGS sequence"/>
</dbReference>
<dbReference type="SUPFAM" id="SSF49899">
    <property type="entry name" value="Concanavalin A-like lectins/glucanases"/>
    <property type="match status" value="1"/>
</dbReference>
<protein>
    <recommendedName>
        <fullName evidence="3">TSP C-terminal domain-containing protein</fullName>
    </recommendedName>
</protein>
<feature type="transmembrane region" description="Helical" evidence="1">
    <location>
        <begin position="227"/>
        <end position="245"/>
    </location>
</feature>
<feature type="domain" description="TSP C-terminal" evidence="3">
    <location>
        <begin position="18"/>
        <end position="222"/>
    </location>
</feature>
<organism evidence="4 5">
    <name type="scientific">Marichromatium gracile</name>
    <name type="common">Chromatium gracile</name>
    <dbReference type="NCBI Taxonomy" id="1048"/>
    <lineage>
        <taxon>Bacteria</taxon>
        <taxon>Pseudomonadati</taxon>
        <taxon>Pseudomonadota</taxon>
        <taxon>Gammaproteobacteria</taxon>
        <taxon>Chromatiales</taxon>
        <taxon>Chromatiaceae</taxon>
        <taxon>Marichromatium</taxon>
    </lineage>
</organism>
<dbReference type="InterPro" id="IPR008859">
    <property type="entry name" value="Thrombospondin_C"/>
</dbReference>
<evidence type="ECO:0000256" key="2">
    <source>
        <dbReference type="SAM" id="SignalP"/>
    </source>
</evidence>
<feature type="signal peptide" evidence="2">
    <location>
        <begin position="1"/>
        <end position="22"/>
    </location>
</feature>
<name>A0ABR5VEP3_MARGR</name>
<dbReference type="InterPro" id="IPR013320">
    <property type="entry name" value="ConA-like_dom_sf"/>
</dbReference>
<dbReference type="PROSITE" id="PS51236">
    <property type="entry name" value="TSP_CTER"/>
    <property type="match status" value="1"/>
</dbReference>
<evidence type="ECO:0000313" key="4">
    <source>
        <dbReference type="EMBL" id="KXX63785.1"/>
    </source>
</evidence>
<proteinExistence type="predicted"/>